<comment type="caution">
    <text evidence="2">The sequence shown here is derived from an EMBL/GenBank/DDBJ whole genome shotgun (WGS) entry which is preliminary data.</text>
</comment>
<evidence type="ECO:0000313" key="2">
    <source>
        <dbReference type="EMBL" id="NLJ23053.1"/>
    </source>
</evidence>
<gene>
    <name evidence="2" type="ORF">GX426_08090</name>
</gene>
<sequence length="137" mass="15118">DARITDTYEDETGASATILGKSMTPFHGFLRFLLSQDERSLATLEKKTPVLLKGDDETIEVSWNKTLNPGIYQLKIQLLGTEGDLIDFTERVIEAKARTNLTAVKTETPKDSSSSMILGLLGLVAFAGIIYVIRGRR</sequence>
<dbReference type="Proteomes" id="UP000544742">
    <property type="component" value="Unassembled WGS sequence"/>
</dbReference>
<protein>
    <recommendedName>
        <fullName evidence="4">PGF-CTERM sorting domain-containing protein</fullName>
    </recommendedName>
</protein>
<evidence type="ECO:0000313" key="3">
    <source>
        <dbReference type="Proteomes" id="UP000544742"/>
    </source>
</evidence>
<feature type="non-terminal residue" evidence="2">
    <location>
        <position position="1"/>
    </location>
</feature>
<dbReference type="AlphaFoldDB" id="A0A7K4AJ96"/>
<proteinExistence type="predicted"/>
<keyword evidence="1" id="KW-0472">Membrane</keyword>
<name>A0A7K4AJ96_METSH</name>
<evidence type="ECO:0008006" key="4">
    <source>
        <dbReference type="Google" id="ProtNLM"/>
    </source>
</evidence>
<dbReference type="EMBL" id="JAAYUN010000139">
    <property type="protein sequence ID" value="NLJ23053.1"/>
    <property type="molecule type" value="Genomic_DNA"/>
</dbReference>
<keyword evidence="1" id="KW-0812">Transmembrane</keyword>
<keyword evidence="1" id="KW-1133">Transmembrane helix</keyword>
<reference evidence="2 3" key="1">
    <citation type="journal article" date="2020" name="Biotechnol. Biofuels">
        <title>New insights from the biogas microbiome by comprehensive genome-resolved metagenomics of nearly 1600 species originating from multiple anaerobic digesters.</title>
        <authorList>
            <person name="Campanaro S."/>
            <person name="Treu L."/>
            <person name="Rodriguez-R L.M."/>
            <person name="Kovalovszki A."/>
            <person name="Ziels R.M."/>
            <person name="Maus I."/>
            <person name="Zhu X."/>
            <person name="Kougias P.G."/>
            <person name="Basile A."/>
            <person name="Luo G."/>
            <person name="Schluter A."/>
            <person name="Konstantinidis K.T."/>
            <person name="Angelidaki I."/>
        </authorList>
    </citation>
    <scope>NUCLEOTIDE SEQUENCE [LARGE SCALE GENOMIC DNA]</scope>
    <source>
        <strain evidence="2">AS27yjCOA_157</strain>
    </source>
</reference>
<organism evidence="2 3">
    <name type="scientific">Methanothrix soehngenii</name>
    <name type="common">Methanosaeta concilii</name>
    <dbReference type="NCBI Taxonomy" id="2223"/>
    <lineage>
        <taxon>Archaea</taxon>
        <taxon>Methanobacteriati</taxon>
        <taxon>Methanobacteriota</taxon>
        <taxon>Stenosarchaea group</taxon>
        <taxon>Methanomicrobia</taxon>
        <taxon>Methanotrichales</taxon>
        <taxon>Methanotrichaceae</taxon>
        <taxon>Methanothrix</taxon>
    </lineage>
</organism>
<evidence type="ECO:0000256" key="1">
    <source>
        <dbReference type="SAM" id="Phobius"/>
    </source>
</evidence>
<feature type="transmembrane region" description="Helical" evidence="1">
    <location>
        <begin position="115"/>
        <end position="133"/>
    </location>
</feature>
<accession>A0A7K4AJ96</accession>